<dbReference type="InterPro" id="IPR036188">
    <property type="entry name" value="FAD/NAD-bd_sf"/>
</dbReference>
<dbReference type="GeneID" id="69808968"/>
<comment type="caution">
    <text evidence="2">The sequence shown here is derived from an EMBL/GenBank/DDBJ whole genome shotgun (WGS) entry which is preliminary data.</text>
</comment>
<dbReference type="Proteomes" id="UP001272987">
    <property type="component" value="Unassembled WGS sequence"/>
</dbReference>
<dbReference type="PROSITE" id="PS51257">
    <property type="entry name" value="PROKAR_LIPOPROTEIN"/>
    <property type="match status" value="1"/>
</dbReference>
<evidence type="ECO:0000313" key="3">
    <source>
        <dbReference type="EMBL" id="MDX3024392.1"/>
    </source>
</evidence>
<dbReference type="Proteomes" id="UP001282288">
    <property type="component" value="Unassembled WGS sequence"/>
</dbReference>
<sequence length="401" mass="42705">MHGGRVAVVGGSIAGCAAALALERAGAGEITVYERASGRMAERGVGIAVHSDRYAELESAGYIGASVPSGWLVHNRFYVRDGAADPRGREVAVMPFSFRTYNWGSLWQDLRRRVPERADVRTGAAVEAVELTPEGAVVHAGGRSERYDAVVGADGYRSAVRAALYADVRPEYAGYLAWRGAYPESRLRDPELLPDGDGAYVLFDGGHLVVYRIPDGAGGHRVNWVLYSTTPPGLDQGMRTPTSVPPGTAGDGLSAHLAHVCAELLPPYWADLVQETAPEELLLQPIYDFTAPHYAVNGALLVGDAATVARPHTGAGAVKALQDVTLLETSLTSADTWAEGLAAYDAGRAPVGRGMVDLGRRLGRALVTETPNWRTFDQAALESWWKEATGAGGFGGRRLAR</sequence>
<reference evidence="2 4" key="1">
    <citation type="journal article" date="2023" name="Microb. Genom.">
        <title>Mesoterricola silvestris gen. nov., sp. nov., Mesoterricola sediminis sp. nov., Geothrix oryzae sp. nov., Geothrix edaphica sp. nov., Geothrix rubra sp. nov., and Geothrix limicola sp. nov., six novel members of Acidobacteriota isolated from soils.</title>
        <authorList>
            <person name="Weisberg A.J."/>
            <person name="Pearce E."/>
            <person name="Kramer C.G."/>
            <person name="Chang J.H."/>
            <person name="Clarke C.R."/>
        </authorList>
    </citation>
    <scope>NUCLEOTIDE SEQUENCE</scope>
    <source>
        <strain evidence="3 4">NB05-1H</strain>
        <strain evidence="2">NRRL_B-16521</strain>
    </source>
</reference>
<dbReference type="PRINTS" id="PR00420">
    <property type="entry name" value="RNGMNOXGNASE"/>
</dbReference>
<accession>A0AAP6BET9</accession>
<dbReference type="Gene3D" id="3.30.9.30">
    <property type="match status" value="1"/>
</dbReference>
<protein>
    <submittedName>
        <fullName evidence="2">FAD-dependent monooxygenase</fullName>
    </submittedName>
</protein>
<dbReference type="RefSeq" id="WP_010355879.1">
    <property type="nucleotide sequence ID" value="NZ_BCMK01000020.1"/>
</dbReference>
<keyword evidence="4" id="KW-1185">Reference proteome</keyword>
<dbReference type="AlphaFoldDB" id="A0AAP6BET9"/>
<evidence type="ECO:0000259" key="1">
    <source>
        <dbReference type="Pfam" id="PF01494"/>
    </source>
</evidence>
<gene>
    <name evidence="2" type="ORF">PV399_26060</name>
    <name evidence="3" type="ORF">PV666_41945</name>
</gene>
<dbReference type="EMBL" id="JARAWP010000034">
    <property type="protein sequence ID" value="MDX3024392.1"/>
    <property type="molecule type" value="Genomic_DNA"/>
</dbReference>
<feature type="domain" description="FAD-binding" evidence="1">
    <location>
        <begin position="6"/>
        <end position="357"/>
    </location>
</feature>
<dbReference type="PANTHER" id="PTHR47469">
    <property type="entry name" value="MONOOXYGENASE-LIKE"/>
    <property type="match status" value="1"/>
</dbReference>
<evidence type="ECO:0000313" key="2">
    <source>
        <dbReference type="EMBL" id="MDX2963157.1"/>
    </source>
</evidence>
<dbReference type="GO" id="GO:0004497">
    <property type="term" value="F:monooxygenase activity"/>
    <property type="evidence" value="ECO:0007669"/>
    <property type="project" value="UniProtKB-KW"/>
</dbReference>
<dbReference type="SUPFAM" id="SSF54373">
    <property type="entry name" value="FAD-linked reductases, C-terminal domain"/>
    <property type="match status" value="1"/>
</dbReference>
<dbReference type="EMBL" id="JARAWC010000020">
    <property type="protein sequence ID" value="MDX2963157.1"/>
    <property type="molecule type" value="Genomic_DNA"/>
</dbReference>
<keyword evidence="2" id="KW-0560">Oxidoreductase</keyword>
<evidence type="ECO:0000313" key="4">
    <source>
        <dbReference type="Proteomes" id="UP001272987"/>
    </source>
</evidence>
<dbReference type="Pfam" id="PF01494">
    <property type="entry name" value="FAD_binding_3"/>
    <property type="match status" value="1"/>
</dbReference>
<organism evidence="2 5">
    <name type="scientific">Streptomyces acidiscabies</name>
    <dbReference type="NCBI Taxonomy" id="42234"/>
    <lineage>
        <taxon>Bacteria</taxon>
        <taxon>Bacillati</taxon>
        <taxon>Actinomycetota</taxon>
        <taxon>Actinomycetes</taxon>
        <taxon>Kitasatosporales</taxon>
        <taxon>Streptomycetaceae</taxon>
        <taxon>Streptomyces</taxon>
    </lineage>
</organism>
<dbReference type="GO" id="GO:0071949">
    <property type="term" value="F:FAD binding"/>
    <property type="evidence" value="ECO:0007669"/>
    <property type="project" value="InterPro"/>
</dbReference>
<dbReference type="InterPro" id="IPR002938">
    <property type="entry name" value="FAD-bd"/>
</dbReference>
<dbReference type="PANTHER" id="PTHR47469:SF2">
    <property type="entry name" value="OS06G0597600 PROTEIN"/>
    <property type="match status" value="1"/>
</dbReference>
<proteinExistence type="predicted"/>
<keyword evidence="2" id="KW-0503">Monooxygenase</keyword>
<dbReference type="SUPFAM" id="SSF51905">
    <property type="entry name" value="FAD/NAD(P)-binding domain"/>
    <property type="match status" value="1"/>
</dbReference>
<name>A0AAP6BET9_9ACTN</name>
<dbReference type="InterPro" id="IPR053212">
    <property type="entry name" value="DHP_3-monooxygenase"/>
</dbReference>
<evidence type="ECO:0000313" key="5">
    <source>
        <dbReference type="Proteomes" id="UP001282288"/>
    </source>
</evidence>
<dbReference type="Gene3D" id="3.50.50.60">
    <property type="entry name" value="FAD/NAD(P)-binding domain"/>
    <property type="match status" value="1"/>
</dbReference>